<dbReference type="EMBL" id="MT141653">
    <property type="protein sequence ID" value="QJA68830.1"/>
    <property type="molecule type" value="Genomic_DNA"/>
</dbReference>
<organism evidence="2">
    <name type="scientific">viral metagenome</name>
    <dbReference type="NCBI Taxonomy" id="1070528"/>
    <lineage>
        <taxon>unclassified sequences</taxon>
        <taxon>metagenomes</taxon>
        <taxon>organismal metagenomes</taxon>
    </lineage>
</organism>
<sequence>MIPVRFMSEEERARFMYQPDVKPTSEEIDDYPELCADAMVIPKQVIPATYKTYTTYKGV</sequence>
<dbReference type="AlphaFoldDB" id="A0A6M3LNQ0"/>
<accession>A0A6M3LNQ0</accession>
<proteinExistence type="predicted"/>
<evidence type="ECO:0000313" key="1">
    <source>
        <dbReference type="EMBL" id="QJA68830.1"/>
    </source>
</evidence>
<dbReference type="EMBL" id="MT143422">
    <property type="protein sequence ID" value="QJA96660.1"/>
    <property type="molecule type" value="Genomic_DNA"/>
</dbReference>
<name>A0A6M3LNQ0_9ZZZZ</name>
<gene>
    <name evidence="1" type="ORF">MM415A05657_0005</name>
    <name evidence="2" type="ORF">MM415B07701_0001</name>
</gene>
<evidence type="ECO:0000313" key="2">
    <source>
        <dbReference type="EMBL" id="QJA96660.1"/>
    </source>
</evidence>
<protein>
    <submittedName>
        <fullName evidence="2">Uncharacterized protein</fullName>
    </submittedName>
</protein>
<reference evidence="2" key="1">
    <citation type="submission" date="2020-03" db="EMBL/GenBank/DDBJ databases">
        <title>The deep terrestrial virosphere.</title>
        <authorList>
            <person name="Holmfeldt K."/>
            <person name="Nilsson E."/>
            <person name="Simone D."/>
            <person name="Lopez-Fernandez M."/>
            <person name="Wu X."/>
            <person name="de Brujin I."/>
            <person name="Lundin D."/>
            <person name="Andersson A."/>
            <person name="Bertilsson S."/>
            <person name="Dopson M."/>
        </authorList>
    </citation>
    <scope>NUCLEOTIDE SEQUENCE</scope>
    <source>
        <strain evidence="1">MM415A05657</strain>
        <strain evidence="2">MM415B07701</strain>
    </source>
</reference>